<keyword evidence="1" id="KW-1133">Transmembrane helix</keyword>
<evidence type="ECO:0008006" key="4">
    <source>
        <dbReference type="Google" id="ProtNLM"/>
    </source>
</evidence>
<organism evidence="2 3">
    <name type="scientific">Coccomyxa viridis</name>
    <dbReference type="NCBI Taxonomy" id="1274662"/>
    <lineage>
        <taxon>Eukaryota</taxon>
        <taxon>Viridiplantae</taxon>
        <taxon>Chlorophyta</taxon>
        <taxon>core chlorophytes</taxon>
        <taxon>Trebouxiophyceae</taxon>
        <taxon>Trebouxiophyceae incertae sedis</taxon>
        <taxon>Coccomyxaceae</taxon>
        <taxon>Coccomyxa</taxon>
    </lineage>
</organism>
<feature type="transmembrane region" description="Helical" evidence="1">
    <location>
        <begin position="105"/>
        <end position="123"/>
    </location>
</feature>
<keyword evidence="3" id="KW-1185">Reference proteome</keyword>
<dbReference type="EMBL" id="CAUYUE010000002">
    <property type="protein sequence ID" value="CAK0748023.1"/>
    <property type="molecule type" value="Genomic_DNA"/>
</dbReference>
<protein>
    <recommendedName>
        <fullName evidence="4">Ubiquitin-like domain-containing protein</fullName>
    </recommendedName>
</protein>
<evidence type="ECO:0000256" key="1">
    <source>
        <dbReference type="SAM" id="Phobius"/>
    </source>
</evidence>
<accession>A0AAV1HV30</accession>
<evidence type="ECO:0000313" key="2">
    <source>
        <dbReference type="EMBL" id="CAK0748023.1"/>
    </source>
</evidence>
<keyword evidence="1" id="KW-0472">Membrane</keyword>
<gene>
    <name evidence="2" type="ORF">CVIRNUC_001808</name>
</gene>
<evidence type="ECO:0000313" key="3">
    <source>
        <dbReference type="Proteomes" id="UP001314263"/>
    </source>
</evidence>
<dbReference type="Proteomes" id="UP001314263">
    <property type="component" value="Unassembled WGS sequence"/>
</dbReference>
<name>A0AAV1HV30_9CHLO</name>
<proteinExistence type="predicted"/>
<sequence>MSEPEKCSSLVVFVNSEEPNLKLTYASVTLKDLATSIRRSKKWPNKGLRFIVAGRELYEDDIVAAAQTPVLHCMVTDRPVQSREHRPLANTDAVDWMDALDPGKFIMWLMAAVLASCWLLLLIKSDLFDRPSVIMLCVMTATYSAPLLWGRLAAAAALLWPACPATDPSDPVMQEQTG</sequence>
<keyword evidence="1" id="KW-0812">Transmembrane</keyword>
<reference evidence="2 3" key="1">
    <citation type="submission" date="2023-10" db="EMBL/GenBank/DDBJ databases">
        <authorList>
            <person name="Maclean D."/>
            <person name="Macfadyen A."/>
        </authorList>
    </citation>
    <scope>NUCLEOTIDE SEQUENCE [LARGE SCALE GENOMIC DNA]</scope>
</reference>
<comment type="caution">
    <text evidence="2">The sequence shown here is derived from an EMBL/GenBank/DDBJ whole genome shotgun (WGS) entry which is preliminary data.</text>
</comment>
<dbReference type="AlphaFoldDB" id="A0AAV1HV30"/>